<evidence type="ECO:0000313" key="1">
    <source>
        <dbReference type="EMBL" id="JAH16792.1"/>
    </source>
</evidence>
<reference evidence="1" key="2">
    <citation type="journal article" date="2015" name="Fish Shellfish Immunol.">
        <title>Early steps in the European eel (Anguilla anguilla)-Vibrio vulnificus interaction in the gills: Role of the RtxA13 toxin.</title>
        <authorList>
            <person name="Callol A."/>
            <person name="Pajuelo D."/>
            <person name="Ebbesson L."/>
            <person name="Teles M."/>
            <person name="MacKenzie S."/>
            <person name="Amaro C."/>
        </authorList>
    </citation>
    <scope>NUCLEOTIDE SEQUENCE</scope>
</reference>
<organism evidence="1">
    <name type="scientific">Anguilla anguilla</name>
    <name type="common">European freshwater eel</name>
    <name type="synonym">Muraena anguilla</name>
    <dbReference type="NCBI Taxonomy" id="7936"/>
    <lineage>
        <taxon>Eukaryota</taxon>
        <taxon>Metazoa</taxon>
        <taxon>Chordata</taxon>
        <taxon>Craniata</taxon>
        <taxon>Vertebrata</taxon>
        <taxon>Euteleostomi</taxon>
        <taxon>Actinopterygii</taxon>
        <taxon>Neopterygii</taxon>
        <taxon>Teleostei</taxon>
        <taxon>Anguilliformes</taxon>
        <taxon>Anguillidae</taxon>
        <taxon>Anguilla</taxon>
    </lineage>
</organism>
<reference evidence="1" key="1">
    <citation type="submission" date="2014-11" db="EMBL/GenBank/DDBJ databases">
        <authorList>
            <person name="Amaro Gonzalez C."/>
        </authorList>
    </citation>
    <scope>NUCLEOTIDE SEQUENCE</scope>
</reference>
<accession>A0A0E9QJY3</accession>
<protein>
    <submittedName>
        <fullName evidence="1">Uncharacterized protein</fullName>
    </submittedName>
</protein>
<sequence>MAKAMWASFLITGFGYTHC</sequence>
<proteinExistence type="predicted"/>
<name>A0A0E9QJY3_ANGAN</name>
<dbReference type="AlphaFoldDB" id="A0A0E9QJY3"/>
<dbReference type="EMBL" id="GBXM01091785">
    <property type="protein sequence ID" value="JAH16792.1"/>
    <property type="molecule type" value="Transcribed_RNA"/>
</dbReference>